<proteinExistence type="predicted"/>
<evidence type="ECO:0000256" key="1">
    <source>
        <dbReference type="SAM" id="Phobius"/>
    </source>
</evidence>
<comment type="caution">
    <text evidence="2">The sequence shown here is derived from an EMBL/GenBank/DDBJ whole genome shotgun (WGS) entry which is preliminary data.</text>
</comment>
<keyword evidence="1" id="KW-0812">Transmembrane</keyword>
<dbReference type="RefSeq" id="WP_369206500.1">
    <property type="nucleotide sequence ID" value="NZ_JBFNXQ010000032.1"/>
</dbReference>
<keyword evidence="1" id="KW-1133">Transmembrane helix</keyword>
<evidence type="ECO:0000313" key="3">
    <source>
        <dbReference type="Proteomes" id="UP001560045"/>
    </source>
</evidence>
<dbReference type="Proteomes" id="UP001560045">
    <property type="component" value="Unassembled WGS sequence"/>
</dbReference>
<reference evidence="2 3" key="1">
    <citation type="submission" date="2024-06" db="EMBL/GenBank/DDBJ databases">
        <title>Draft genome sequence of Geodermatophilus badlandi, a novel member of the Geodermatophilaceae isolated from badland sedimentary rocks in the Red desert, Wyoming, USA.</title>
        <authorList>
            <person name="Ben Tekaya S."/>
            <person name="Nouioui I."/>
            <person name="Flores G.M."/>
            <person name="Shaal M.N."/>
            <person name="Bredoire F."/>
            <person name="Basile F."/>
            <person name="Van Diepen L."/>
            <person name="Ward N.L."/>
        </authorList>
    </citation>
    <scope>NUCLEOTIDE SEQUENCE [LARGE SCALE GENOMIC DNA]</scope>
    <source>
        <strain evidence="2 3">WL48A</strain>
    </source>
</reference>
<dbReference type="Pfam" id="PF08570">
    <property type="entry name" value="DUF1761"/>
    <property type="match status" value="1"/>
</dbReference>
<accession>A0ABV3XEN9</accession>
<feature type="transmembrane region" description="Helical" evidence="1">
    <location>
        <begin position="78"/>
        <end position="98"/>
    </location>
</feature>
<keyword evidence="3" id="KW-1185">Reference proteome</keyword>
<name>A0ABV3XEN9_9ACTN</name>
<sequence>MTALAVAVASVAAFVLSSVYYGVATPLERRALGDRALDRGRPGPWQVAAELLRTAVVASVFAWIAASADLFTLPGAALLALVTWIGFPVVLLTGSVTWEGAPPVTAALHAGDWLLKLLLIGAVLGALH</sequence>
<feature type="transmembrane region" description="Helical" evidence="1">
    <location>
        <begin position="110"/>
        <end position="127"/>
    </location>
</feature>
<protein>
    <submittedName>
        <fullName evidence="2">DUF1761 domain-containing protein</fullName>
    </submittedName>
</protein>
<keyword evidence="1" id="KW-0472">Membrane</keyword>
<feature type="transmembrane region" description="Helical" evidence="1">
    <location>
        <begin position="48"/>
        <end position="66"/>
    </location>
</feature>
<evidence type="ECO:0000313" key="2">
    <source>
        <dbReference type="EMBL" id="MEX5719051.1"/>
    </source>
</evidence>
<dbReference type="InterPro" id="IPR013879">
    <property type="entry name" value="DUF1761"/>
</dbReference>
<organism evidence="2 3">
    <name type="scientific">Geodermatophilus maliterrae</name>
    <dbReference type="NCBI Taxonomy" id="3162531"/>
    <lineage>
        <taxon>Bacteria</taxon>
        <taxon>Bacillati</taxon>
        <taxon>Actinomycetota</taxon>
        <taxon>Actinomycetes</taxon>
        <taxon>Geodermatophilales</taxon>
        <taxon>Geodermatophilaceae</taxon>
        <taxon>Geodermatophilus</taxon>
    </lineage>
</organism>
<gene>
    <name evidence="2" type="ORF">ABQ292_11850</name>
</gene>
<dbReference type="EMBL" id="JBFNXQ010000032">
    <property type="protein sequence ID" value="MEX5719051.1"/>
    <property type="molecule type" value="Genomic_DNA"/>
</dbReference>